<feature type="repeat" description="PPR" evidence="3">
    <location>
        <begin position="302"/>
        <end position="336"/>
    </location>
</feature>
<feature type="repeat" description="PPR" evidence="3">
    <location>
        <begin position="77"/>
        <end position="107"/>
    </location>
</feature>
<evidence type="ECO:0000256" key="3">
    <source>
        <dbReference type="PROSITE-ProRule" id="PRU00708"/>
    </source>
</evidence>
<evidence type="ECO:0000256" key="1">
    <source>
        <dbReference type="ARBA" id="ARBA00006643"/>
    </source>
</evidence>
<sequence length="710" mass="80500">MLFLRALFQKLNYMSRSSTIQRNFVPILLIKPFKSLLRFVKYSTLSAPSCNSVLNYHIKNGKLDEARAIFDKIITPDVYLCTRMLSGYLENRRFDEALELFDEIPVKDIVTWNLMMKGCFDCGEVEMGLTLFDAMPERNVISWTTSMSGLLKVGLVEEAERLFLGMPVRDVAAWNAIIYGYFANGRVDDAMKLFNMMPSRNVISWTSMISGLDQHGRTDEALLMFAKMVGFGIVPSSSTFSSVITACANMLDLYLGVQVHGYILKLGCLFDAYVSASLVTFYANCKKMDDSLKVFNEKLHMNVAVWTSLLTGYGMNSMYEEALNVVVSMYRNGVLPNQSSFTSALNCCSEMEDVDQGKEMHGAAVKLGLNTDAFVGNSLAVLYSKCGNLKDGIVIFKEISDKNIVSWNTIIVGCAQHGCGKWALTFFGQMVRARVCPDDITFTGLLSACSHSGMLQKGRYFFDYLRQHKTMEVKLEHYACMLDVLCRCGELEEAENLIRNMPMRPNLSMWLSLLNGCRKDCNLDLAERVAKDVFSLDPDCSSAYVLLSNMYAYAGRWEDVARTRVQMKKRRTIKQPGCSWVTQKGVRHIFVSGDKSHPLSSKIYQKLEWLGEKLKEYGYVPDRRLALHDVEDEQKESILSYHSERLAICFALIDSEERSAITVMKNLRVCEDCHSAIKVIAIIANREIILRDSTRFHHFRDGLCSCRDCW</sequence>
<evidence type="ECO:0000313" key="6">
    <source>
        <dbReference type="RefSeq" id="XP_027086235.1"/>
    </source>
</evidence>
<dbReference type="InterPro" id="IPR011990">
    <property type="entry name" value="TPR-like_helical_dom_sf"/>
</dbReference>
<dbReference type="NCBIfam" id="TIGR00756">
    <property type="entry name" value="PPR"/>
    <property type="match status" value="7"/>
</dbReference>
<feature type="repeat" description="PPR" evidence="3">
    <location>
        <begin position="170"/>
        <end position="200"/>
    </location>
</feature>
<keyword evidence="5" id="KW-1185">Reference proteome</keyword>
<reference evidence="5" key="1">
    <citation type="journal article" date="2025" name="Foods">
        <title>Unveiling the Microbial Signatures of Arabica Coffee Cherries: Insights into Ripeness Specific Diversity, Functional Traits, and Implications for Quality and Safety.</title>
        <authorList>
            <consortium name="RefSeq"/>
            <person name="Tenea G.N."/>
            <person name="Cifuentes V."/>
            <person name="Reyes P."/>
            <person name="Cevallos-Vallejos M."/>
        </authorList>
    </citation>
    <scope>NUCLEOTIDE SEQUENCE [LARGE SCALE GENOMIC DNA]</scope>
</reference>
<dbReference type="GeneID" id="113708008"/>
<evidence type="ECO:0000259" key="4">
    <source>
        <dbReference type="Pfam" id="PF14432"/>
    </source>
</evidence>
<evidence type="ECO:0000313" key="5">
    <source>
        <dbReference type="Proteomes" id="UP001652660"/>
    </source>
</evidence>
<dbReference type="Pfam" id="PF01535">
    <property type="entry name" value="PPR"/>
    <property type="match status" value="4"/>
</dbReference>
<proteinExistence type="inferred from homology"/>
<dbReference type="FunFam" id="1.25.40.10:FF:000031">
    <property type="entry name" value="Pentatricopeptide repeat-containing protein mitochondrial"/>
    <property type="match status" value="1"/>
</dbReference>
<dbReference type="Pfam" id="PF20431">
    <property type="entry name" value="E_motif"/>
    <property type="match status" value="1"/>
</dbReference>
<dbReference type="PANTHER" id="PTHR47926">
    <property type="entry name" value="PENTATRICOPEPTIDE REPEAT-CONTAINING PROTEIN"/>
    <property type="match status" value="1"/>
</dbReference>
<accession>A0A6P6U6A5</accession>
<dbReference type="OrthoDB" id="185373at2759"/>
<dbReference type="InterPro" id="IPR046960">
    <property type="entry name" value="PPR_At4g14850-like_plant"/>
</dbReference>
<dbReference type="InterPro" id="IPR046849">
    <property type="entry name" value="E2_motif"/>
</dbReference>
<dbReference type="SUPFAM" id="SSF48452">
    <property type="entry name" value="TPR-like"/>
    <property type="match status" value="1"/>
</dbReference>
<dbReference type="FunFam" id="1.25.40.10:FF:000366">
    <property type="entry name" value="Pentatricopeptide (PPR) repeat-containing protein"/>
    <property type="match status" value="1"/>
</dbReference>
<protein>
    <submittedName>
        <fullName evidence="6">Pentatricopeptide repeat-containing protein At5g46460, mitochondrial-like isoform X1</fullName>
    </submittedName>
</protein>
<dbReference type="InterPro" id="IPR032867">
    <property type="entry name" value="DYW_dom"/>
</dbReference>
<feature type="repeat" description="PPR" evidence="3">
    <location>
        <begin position="201"/>
        <end position="235"/>
    </location>
</feature>
<dbReference type="InterPro" id="IPR046848">
    <property type="entry name" value="E_motif"/>
</dbReference>
<keyword evidence="2" id="KW-0677">Repeat</keyword>
<dbReference type="RefSeq" id="XP_027086235.1">
    <property type="nucleotide sequence ID" value="XM_027230434.2"/>
</dbReference>
<dbReference type="GO" id="GO:0003723">
    <property type="term" value="F:RNA binding"/>
    <property type="evidence" value="ECO:0007669"/>
    <property type="project" value="InterPro"/>
</dbReference>
<comment type="similarity">
    <text evidence="1">Belongs to the PPR family. PCMP-H subfamily.</text>
</comment>
<organism evidence="5 6">
    <name type="scientific">Coffea arabica</name>
    <name type="common">Arabian coffee</name>
    <dbReference type="NCBI Taxonomy" id="13443"/>
    <lineage>
        <taxon>Eukaryota</taxon>
        <taxon>Viridiplantae</taxon>
        <taxon>Streptophyta</taxon>
        <taxon>Embryophyta</taxon>
        <taxon>Tracheophyta</taxon>
        <taxon>Spermatophyta</taxon>
        <taxon>Magnoliopsida</taxon>
        <taxon>eudicotyledons</taxon>
        <taxon>Gunneridae</taxon>
        <taxon>Pentapetalae</taxon>
        <taxon>asterids</taxon>
        <taxon>lamiids</taxon>
        <taxon>Gentianales</taxon>
        <taxon>Rubiaceae</taxon>
        <taxon>Ixoroideae</taxon>
        <taxon>Gardenieae complex</taxon>
        <taxon>Bertiereae - Coffeeae clade</taxon>
        <taxon>Coffeeae</taxon>
        <taxon>Coffea</taxon>
    </lineage>
</organism>
<dbReference type="Pfam" id="PF12854">
    <property type="entry name" value="PPR_1"/>
    <property type="match status" value="1"/>
</dbReference>
<dbReference type="GO" id="GO:0008270">
    <property type="term" value="F:zinc ion binding"/>
    <property type="evidence" value="ECO:0007669"/>
    <property type="project" value="InterPro"/>
</dbReference>
<reference evidence="6" key="2">
    <citation type="submission" date="2025-08" db="UniProtKB">
        <authorList>
            <consortium name="RefSeq"/>
        </authorList>
    </citation>
    <scope>IDENTIFICATION</scope>
    <source>
        <tissue evidence="6">Leaves</tissue>
    </source>
</reference>
<evidence type="ECO:0000256" key="2">
    <source>
        <dbReference type="ARBA" id="ARBA00022737"/>
    </source>
</evidence>
<dbReference type="Pfam" id="PF13041">
    <property type="entry name" value="PPR_2"/>
    <property type="match status" value="3"/>
</dbReference>
<dbReference type="Proteomes" id="UP001652660">
    <property type="component" value="Chromosome 9c"/>
</dbReference>
<dbReference type="InterPro" id="IPR002885">
    <property type="entry name" value="PPR_rpt"/>
</dbReference>
<dbReference type="AlphaFoldDB" id="A0A6P6U6A5"/>
<dbReference type="Pfam" id="PF20430">
    <property type="entry name" value="Eplus_motif"/>
    <property type="match status" value="1"/>
</dbReference>
<name>A0A6P6U6A5_COFAR</name>
<dbReference type="PROSITE" id="PS51375">
    <property type="entry name" value="PPR"/>
    <property type="match status" value="6"/>
</dbReference>
<dbReference type="GO" id="GO:0009451">
    <property type="term" value="P:RNA modification"/>
    <property type="evidence" value="ECO:0007669"/>
    <property type="project" value="InterPro"/>
</dbReference>
<feature type="repeat" description="PPR" evidence="3">
    <location>
        <begin position="403"/>
        <end position="437"/>
    </location>
</feature>
<dbReference type="Gene3D" id="1.25.40.10">
    <property type="entry name" value="Tetratricopeptide repeat domain"/>
    <property type="match status" value="4"/>
</dbReference>
<feature type="domain" description="DYW" evidence="4">
    <location>
        <begin position="618"/>
        <end position="710"/>
    </location>
</feature>
<gene>
    <name evidence="6" type="primary">LOC113708008</name>
</gene>
<feature type="repeat" description="PPR" evidence="3">
    <location>
        <begin position="108"/>
        <end position="142"/>
    </location>
</feature>
<dbReference type="Pfam" id="PF14432">
    <property type="entry name" value="DYW_deaminase"/>
    <property type="match status" value="1"/>
</dbReference>